<evidence type="ECO:0000313" key="1">
    <source>
        <dbReference type="EMBL" id="SVD59928.1"/>
    </source>
</evidence>
<dbReference type="InterPro" id="IPR054255">
    <property type="entry name" value="DUF6986"/>
</dbReference>
<dbReference type="EMBL" id="UINC01160992">
    <property type="protein sequence ID" value="SVD59928.1"/>
    <property type="molecule type" value="Genomic_DNA"/>
</dbReference>
<feature type="non-terminal residue" evidence="1">
    <location>
        <position position="131"/>
    </location>
</feature>
<gene>
    <name evidence="1" type="ORF">METZ01_LOCUS412782</name>
</gene>
<dbReference type="Pfam" id="PF22484">
    <property type="entry name" value="DUF6986"/>
    <property type="match status" value="1"/>
</dbReference>
<proteinExistence type="predicted"/>
<organism evidence="1">
    <name type="scientific">marine metagenome</name>
    <dbReference type="NCBI Taxonomy" id="408172"/>
    <lineage>
        <taxon>unclassified sequences</taxon>
        <taxon>metagenomes</taxon>
        <taxon>ecological metagenomes</taxon>
    </lineage>
</organism>
<name>A0A382WP56_9ZZZZ</name>
<sequence>MKLILSDQKTAKVLAKLSKANQKFQKVYKGDSPERQPVHTVYGGANLFKSDRTDKMGKVAMANLDAYAPDFVTLAKALEISGHDDLPDSQKGIETLTAKLDSMSESEREKEPEWLAYTVYNKMKQKIASEA</sequence>
<reference evidence="1" key="1">
    <citation type="submission" date="2018-05" db="EMBL/GenBank/DDBJ databases">
        <authorList>
            <person name="Lanie J.A."/>
            <person name="Ng W.-L."/>
            <person name="Kazmierczak K.M."/>
            <person name="Andrzejewski T.M."/>
            <person name="Davidsen T.M."/>
            <person name="Wayne K.J."/>
            <person name="Tettelin H."/>
            <person name="Glass J.I."/>
            <person name="Rusch D."/>
            <person name="Podicherti R."/>
            <person name="Tsui H.-C.T."/>
            <person name="Winkler M.E."/>
        </authorList>
    </citation>
    <scope>NUCLEOTIDE SEQUENCE</scope>
</reference>
<protein>
    <submittedName>
        <fullName evidence="1">Uncharacterized protein</fullName>
    </submittedName>
</protein>
<dbReference type="AlphaFoldDB" id="A0A382WP56"/>
<accession>A0A382WP56</accession>